<feature type="transmembrane region" description="Helical" evidence="2">
    <location>
        <begin position="1050"/>
        <end position="1072"/>
    </location>
</feature>
<dbReference type="InterPro" id="IPR000782">
    <property type="entry name" value="FAS1_domain"/>
</dbReference>
<dbReference type="GO" id="GO:0000329">
    <property type="term" value="C:fungal-type vacuole membrane"/>
    <property type="evidence" value="ECO:0007669"/>
    <property type="project" value="TreeGrafter"/>
</dbReference>
<accession>A0A2X0ND91</accession>
<sequence>MIIWSGSIPSLLLLTLSFILSFALAASSASPPLFPPSARSISLVDLLNDSPEHSMLLSALQRARLIPTVNLLNGSVLWAPTNDAIKAEIEHEKQYASHLAERHSAKRHRPSLSCSTSTSSDTVRATNTPIWSYAVHGFSALMTSNRSEERDNLQLELRDTLLYHMFNYTLFPPPHDDTPPPSDNRTSLMSNGTGPFDGLPLDRVILHETLYHPSLSSFNKSFPAPPTLPGSPPDNPDPDKPHKVEGLLRGQGQRVRVVRKSAIKKGSKEEVWIGGDWRGEGGAVADNKILHATNGALVSLTAVLHRPVDLAAHIRTNPDLSTFASLLPESLLNYIATAPHLTLFAPTNEAWASLSDLELKYLKSGFAEKDLIEIFGAGASREGVGKGKVGYVSSLFGKNPTNTTTASTCLRLAFRPDWPDQGADFPTSNRTVRTIWNSTLEIAMDESNNVAVNGTRVGTPDILALNGVIHTVPTLLLPSGSLSLTAEKYLIALEATRFVSLLRSVNLSHYVQIPSGDPAVMATSYSSSTSQSIFAAPLDGAPAYTILAPPDSVLQNEWKLLEDEDAVDGTAVTVSGGSLPPAGSDALKEFLLYSVVSGKWLPEDLKDGMLVGTELRGPNLRDARQRLAVNVNVASQNLASIGWGWWSSGDPNSERKPGLVGFGGVSVIREPVVVGNTVIYLISSTLEPPAPIINQAVSDLRLSTFVASVYAASLDHTLAHQPAVTYLVPDNEAFTSLGLVMSYLLLPTARAELRSLVRYHAIDEIVFFEDFPRTGAARYPTLDSGAEILVRQDNGTVLVHGPTSGGLATNGEVRDARVIEGNILTATGAVHIIDQVELPPTLNITAVKLMRGAKASTMLELIRAANMTWVLEGRSPPPTESLLNGGKYGEKSKKPKVKPEYSAYTILCPTDKALSRLNISHYHANPPLLEALIRLHVIPVDPFMPLKPDGRPLTLVDNASFPTLLDRSEGGESRYGSIAFRRWGDDGWLVGISGARGTGGESDSAKIVSYGRATPSFVDMDGQGRRLAGGGVLMIDSVLLPYNPGWFRRFGWIILVAVLGTALVALTGWGGWRYYRRSRKPPYEPLEGEEE</sequence>
<protein>
    <submittedName>
        <fullName evidence="5">BZ3500_MvSof-1268-A1-R1_Chr7-1g09305 protein</fullName>
    </submittedName>
</protein>
<evidence type="ECO:0000256" key="2">
    <source>
        <dbReference type="SAM" id="Phobius"/>
    </source>
</evidence>
<dbReference type="OrthoDB" id="14252at2759"/>
<dbReference type="STRING" id="289078.A0A2X0ND91"/>
<dbReference type="Proteomes" id="UP000249723">
    <property type="component" value="Unassembled WGS sequence"/>
</dbReference>
<dbReference type="EMBL" id="FMWP01000127">
    <property type="protein sequence ID" value="SDA03196.1"/>
    <property type="molecule type" value="Genomic_DNA"/>
</dbReference>
<dbReference type="GO" id="GO:0016236">
    <property type="term" value="P:macroautophagy"/>
    <property type="evidence" value="ECO:0007669"/>
    <property type="project" value="TreeGrafter"/>
</dbReference>
<keyword evidence="3" id="KW-0732">Signal</keyword>
<reference evidence="6" key="1">
    <citation type="submission" date="2016-10" db="EMBL/GenBank/DDBJ databases">
        <authorList>
            <person name="Jeantristanb JTB J.-T."/>
            <person name="Ricardo R."/>
        </authorList>
    </citation>
    <scope>NUCLEOTIDE SEQUENCE [LARGE SCALE GENOMIC DNA]</scope>
</reference>
<gene>
    <name evidence="5" type="ORF">BZ3500_MVSOF-1268-A1-R1_CHR7-1G09305</name>
</gene>
<organism evidence="5 6">
    <name type="scientific">Microbotryum saponariae</name>
    <dbReference type="NCBI Taxonomy" id="289078"/>
    <lineage>
        <taxon>Eukaryota</taxon>
        <taxon>Fungi</taxon>
        <taxon>Dikarya</taxon>
        <taxon>Basidiomycota</taxon>
        <taxon>Pucciniomycotina</taxon>
        <taxon>Microbotryomycetes</taxon>
        <taxon>Microbotryales</taxon>
        <taxon>Microbotryaceae</taxon>
        <taxon>Microbotryum</taxon>
    </lineage>
</organism>
<dbReference type="Pfam" id="PF02469">
    <property type="entry name" value="Fasciclin"/>
    <property type="match status" value="2"/>
</dbReference>
<feature type="region of interest" description="Disordered" evidence="1">
    <location>
        <begin position="96"/>
        <end position="120"/>
    </location>
</feature>
<dbReference type="InterPro" id="IPR036378">
    <property type="entry name" value="FAS1_dom_sf"/>
</dbReference>
<evidence type="ECO:0000256" key="3">
    <source>
        <dbReference type="SAM" id="SignalP"/>
    </source>
</evidence>
<feature type="domain" description="FAS1" evidence="4">
    <location>
        <begin position="689"/>
        <end position="837"/>
    </location>
</feature>
<name>A0A2X0ND91_9BASI</name>
<feature type="domain" description="FAS1" evidence="4">
    <location>
        <begin position="307"/>
        <end position="476"/>
    </location>
</feature>
<dbReference type="PANTHER" id="PTHR10900:SF77">
    <property type="entry name" value="FI19380P1"/>
    <property type="match status" value="1"/>
</dbReference>
<keyword evidence="6" id="KW-1185">Reference proteome</keyword>
<feature type="compositionally biased region" description="Low complexity" evidence="1">
    <location>
        <begin position="111"/>
        <end position="120"/>
    </location>
</feature>
<evidence type="ECO:0000313" key="5">
    <source>
        <dbReference type="EMBL" id="SDA03196.1"/>
    </source>
</evidence>
<feature type="region of interest" description="Disordered" evidence="1">
    <location>
        <begin position="172"/>
        <end position="194"/>
    </location>
</feature>
<proteinExistence type="predicted"/>
<feature type="compositionally biased region" description="Polar residues" evidence="1">
    <location>
        <begin position="184"/>
        <end position="193"/>
    </location>
</feature>
<dbReference type="GO" id="GO:0005615">
    <property type="term" value="C:extracellular space"/>
    <property type="evidence" value="ECO:0007669"/>
    <property type="project" value="TreeGrafter"/>
</dbReference>
<dbReference type="InterPro" id="IPR050904">
    <property type="entry name" value="Adhesion/Biosynth-related"/>
</dbReference>
<keyword evidence="2" id="KW-0472">Membrane</keyword>
<keyword evidence="2" id="KW-0812">Transmembrane</keyword>
<dbReference type="PROSITE" id="PS50213">
    <property type="entry name" value="FAS1"/>
    <property type="match status" value="2"/>
</dbReference>
<feature type="region of interest" description="Disordered" evidence="1">
    <location>
        <begin position="221"/>
        <end position="251"/>
    </location>
</feature>
<dbReference type="SMART" id="SM00554">
    <property type="entry name" value="FAS1"/>
    <property type="match status" value="4"/>
</dbReference>
<dbReference type="AlphaFoldDB" id="A0A2X0ND91"/>
<evidence type="ECO:0000259" key="4">
    <source>
        <dbReference type="PROSITE" id="PS50213"/>
    </source>
</evidence>
<feature type="compositionally biased region" description="Pro residues" evidence="1">
    <location>
        <begin position="223"/>
        <end position="235"/>
    </location>
</feature>
<keyword evidence="2" id="KW-1133">Transmembrane helix</keyword>
<feature type="chain" id="PRO_5030060443" evidence="3">
    <location>
        <begin position="26"/>
        <end position="1091"/>
    </location>
</feature>
<dbReference type="Gene3D" id="2.30.180.10">
    <property type="entry name" value="FAS1 domain"/>
    <property type="match status" value="4"/>
</dbReference>
<dbReference type="SUPFAM" id="SSF82153">
    <property type="entry name" value="FAS1 domain"/>
    <property type="match status" value="5"/>
</dbReference>
<evidence type="ECO:0000313" key="6">
    <source>
        <dbReference type="Proteomes" id="UP000249723"/>
    </source>
</evidence>
<dbReference type="PANTHER" id="PTHR10900">
    <property type="entry name" value="PERIOSTIN-RELATED"/>
    <property type="match status" value="1"/>
</dbReference>
<feature type="signal peptide" evidence="3">
    <location>
        <begin position="1"/>
        <end position="25"/>
    </location>
</feature>
<evidence type="ECO:0000256" key="1">
    <source>
        <dbReference type="SAM" id="MobiDB-lite"/>
    </source>
</evidence>
<feature type="compositionally biased region" description="Basic and acidic residues" evidence="1">
    <location>
        <begin position="237"/>
        <end position="246"/>
    </location>
</feature>